<organism evidence="3 4">
    <name type="scientific">Halomicrobium mukohataei</name>
    <dbReference type="NCBI Taxonomy" id="57705"/>
    <lineage>
        <taxon>Archaea</taxon>
        <taxon>Methanobacteriati</taxon>
        <taxon>Methanobacteriota</taxon>
        <taxon>Stenosarchaea group</taxon>
        <taxon>Halobacteria</taxon>
        <taxon>Halobacteriales</taxon>
        <taxon>Haloarculaceae</taxon>
        <taxon>Halomicrobium</taxon>
    </lineage>
</organism>
<dbReference type="InterPro" id="IPR026045">
    <property type="entry name" value="Ferric-bd"/>
</dbReference>
<dbReference type="Pfam" id="PF13416">
    <property type="entry name" value="SBP_bac_8"/>
    <property type="match status" value="1"/>
</dbReference>
<dbReference type="InterPro" id="IPR006059">
    <property type="entry name" value="SBP"/>
</dbReference>
<reference evidence="3" key="1">
    <citation type="submission" date="2019-12" db="EMBL/GenBank/DDBJ databases">
        <title>Whole-genome sequence of Halomicrobium mukohataei pws1.</title>
        <authorList>
            <person name="Verma D.K."/>
            <person name="Gopal K."/>
            <person name="Prasad E.S."/>
        </authorList>
    </citation>
    <scope>NUCLEOTIDE SEQUENCE</scope>
    <source>
        <strain evidence="3">Pws1</strain>
    </source>
</reference>
<dbReference type="AlphaFoldDB" id="A0A847UG90"/>
<feature type="region of interest" description="Disordered" evidence="2">
    <location>
        <begin position="39"/>
        <end position="82"/>
    </location>
</feature>
<name>A0A847UG90_9EURY</name>
<protein>
    <submittedName>
        <fullName evidence="3">Extracellular solute-binding protein</fullName>
    </submittedName>
</protein>
<dbReference type="Gene3D" id="3.40.190.10">
    <property type="entry name" value="Periplasmic binding protein-like II"/>
    <property type="match status" value="2"/>
</dbReference>
<gene>
    <name evidence="3" type="ORF">GOC74_11655</name>
</gene>
<feature type="compositionally biased region" description="Basic and acidic residues" evidence="2">
    <location>
        <begin position="1"/>
        <end position="18"/>
    </location>
</feature>
<dbReference type="OrthoDB" id="305188at2157"/>
<proteinExistence type="predicted"/>
<dbReference type="PANTHER" id="PTHR30006">
    <property type="entry name" value="THIAMINE-BINDING PERIPLASMIC PROTEIN-RELATED"/>
    <property type="match status" value="1"/>
</dbReference>
<dbReference type="PIRSF" id="PIRSF002825">
    <property type="entry name" value="CfbpA"/>
    <property type="match status" value="1"/>
</dbReference>
<evidence type="ECO:0000256" key="1">
    <source>
        <dbReference type="ARBA" id="ARBA00022729"/>
    </source>
</evidence>
<dbReference type="InterPro" id="IPR006311">
    <property type="entry name" value="TAT_signal"/>
</dbReference>
<feature type="region of interest" description="Disordered" evidence="2">
    <location>
        <begin position="1"/>
        <end position="27"/>
    </location>
</feature>
<sequence>MMEHNADDDDRSDRDRTRPSSRRGFLAASSTLAASALAGCTDMLPGGGGETSGSELSVGDFRGSGPLVEQRSAPEGTSIDDLPDLSGELTMFLGGGESGLYLDLVDLLEQIYPDFTVSSQQDSASNLANRISVENNAGSTPADVFMAVDAGALGSVAQDGNAASMSSEVTDPVRDAFKDSEGRWVGFAGRARAIPYNTNELSASDVPSTVAEFPETSAFGDSFGWAPSYSAFQSFVTAMRVIEDDETTRQWLQSMQDLGVTTYDNEFAVSNRVADGEISAGFANHYYSLRVQSDRSSAPIDLAFTEGDAGALVNVSGAQILDGTENKELAENFLRHVLSAEAQEFFATRTYAYPMISGVEPVGGLPTIDELNPPDIDLGELSDLGGTVDMLREVGVL</sequence>
<dbReference type="SUPFAM" id="SSF53850">
    <property type="entry name" value="Periplasmic binding protein-like II"/>
    <property type="match status" value="1"/>
</dbReference>
<dbReference type="PROSITE" id="PS51318">
    <property type="entry name" value="TAT"/>
    <property type="match status" value="1"/>
</dbReference>
<dbReference type="PANTHER" id="PTHR30006:SF24">
    <property type="entry name" value="SLL0237 PROTEIN"/>
    <property type="match status" value="1"/>
</dbReference>
<comment type="caution">
    <text evidence="3">The sequence shown here is derived from an EMBL/GenBank/DDBJ whole genome shotgun (WGS) entry which is preliminary data.</text>
</comment>
<dbReference type="RefSeq" id="WP_170094261.1">
    <property type="nucleotide sequence ID" value="NZ_WOYG01000001.1"/>
</dbReference>
<dbReference type="Proteomes" id="UP000608662">
    <property type="component" value="Unassembled WGS sequence"/>
</dbReference>
<evidence type="ECO:0000313" key="4">
    <source>
        <dbReference type="Proteomes" id="UP000608662"/>
    </source>
</evidence>
<dbReference type="GeneID" id="94361581"/>
<dbReference type="EMBL" id="WOYG01000001">
    <property type="protein sequence ID" value="NLV10580.1"/>
    <property type="molecule type" value="Genomic_DNA"/>
</dbReference>
<accession>A0A847UG90</accession>
<evidence type="ECO:0000256" key="2">
    <source>
        <dbReference type="SAM" id="MobiDB-lite"/>
    </source>
</evidence>
<evidence type="ECO:0000313" key="3">
    <source>
        <dbReference type="EMBL" id="NLV10580.1"/>
    </source>
</evidence>
<keyword evidence="1" id="KW-0732">Signal</keyword>